<feature type="compositionally biased region" description="Low complexity" evidence="1">
    <location>
        <begin position="324"/>
        <end position="334"/>
    </location>
</feature>
<reference evidence="3" key="2">
    <citation type="submission" date="2009-11" db="EMBL/GenBank/DDBJ databases">
        <title>The Genome Sequence of Allomyces macrogynus strain ATCC 38327.</title>
        <authorList>
            <consortium name="The Broad Institute Genome Sequencing Platform"/>
            <person name="Russ C."/>
            <person name="Cuomo C."/>
            <person name="Shea T."/>
            <person name="Young S.K."/>
            <person name="Zeng Q."/>
            <person name="Koehrsen M."/>
            <person name="Haas B."/>
            <person name="Borodovsky M."/>
            <person name="Guigo R."/>
            <person name="Alvarado L."/>
            <person name="Berlin A."/>
            <person name="Borenstein D."/>
            <person name="Chen Z."/>
            <person name="Engels R."/>
            <person name="Freedman E."/>
            <person name="Gellesch M."/>
            <person name="Goldberg J."/>
            <person name="Griggs A."/>
            <person name="Gujja S."/>
            <person name="Heiman D."/>
            <person name="Hepburn T."/>
            <person name="Howarth C."/>
            <person name="Jen D."/>
            <person name="Larson L."/>
            <person name="Lewis B."/>
            <person name="Mehta T."/>
            <person name="Park D."/>
            <person name="Pearson M."/>
            <person name="Roberts A."/>
            <person name="Saif S."/>
            <person name="Shenoy N."/>
            <person name="Sisk P."/>
            <person name="Stolte C."/>
            <person name="Sykes S."/>
            <person name="Walk T."/>
            <person name="White J."/>
            <person name="Yandava C."/>
            <person name="Burger G."/>
            <person name="Gray M.W."/>
            <person name="Holland P.W.H."/>
            <person name="King N."/>
            <person name="Lang F.B.F."/>
            <person name="Roger A.J."/>
            <person name="Ruiz-Trillo I."/>
            <person name="Lander E."/>
            <person name="Nusbaum C."/>
        </authorList>
    </citation>
    <scope>NUCLEOTIDE SEQUENCE [LARGE SCALE GENOMIC DNA]</scope>
    <source>
        <strain evidence="3">ATCC 38327</strain>
    </source>
</reference>
<keyword evidence="3" id="KW-1185">Reference proteome</keyword>
<proteinExistence type="predicted"/>
<evidence type="ECO:0000256" key="1">
    <source>
        <dbReference type="SAM" id="MobiDB-lite"/>
    </source>
</evidence>
<reference evidence="2 3" key="1">
    <citation type="submission" date="2009-11" db="EMBL/GenBank/DDBJ databases">
        <title>Annotation of Allomyces macrogynus ATCC 38327.</title>
        <authorList>
            <consortium name="The Broad Institute Genome Sequencing Platform"/>
            <person name="Russ C."/>
            <person name="Cuomo C."/>
            <person name="Burger G."/>
            <person name="Gray M.W."/>
            <person name="Holland P.W.H."/>
            <person name="King N."/>
            <person name="Lang F.B.F."/>
            <person name="Roger A.J."/>
            <person name="Ruiz-Trillo I."/>
            <person name="Young S.K."/>
            <person name="Zeng Q."/>
            <person name="Gargeya S."/>
            <person name="Fitzgerald M."/>
            <person name="Haas B."/>
            <person name="Abouelleil A."/>
            <person name="Alvarado L."/>
            <person name="Arachchi H.M."/>
            <person name="Berlin A."/>
            <person name="Chapman S.B."/>
            <person name="Gearin G."/>
            <person name="Goldberg J."/>
            <person name="Griggs A."/>
            <person name="Gujja S."/>
            <person name="Hansen M."/>
            <person name="Heiman D."/>
            <person name="Howarth C."/>
            <person name="Larimer J."/>
            <person name="Lui A."/>
            <person name="MacDonald P.J.P."/>
            <person name="McCowen C."/>
            <person name="Montmayeur A."/>
            <person name="Murphy C."/>
            <person name="Neiman D."/>
            <person name="Pearson M."/>
            <person name="Priest M."/>
            <person name="Roberts A."/>
            <person name="Saif S."/>
            <person name="Shea T."/>
            <person name="Sisk P."/>
            <person name="Stolte C."/>
            <person name="Sykes S."/>
            <person name="Wortman J."/>
            <person name="Nusbaum C."/>
            <person name="Birren B."/>
        </authorList>
    </citation>
    <scope>NUCLEOTIDE SEQUENCE [LARGE SCALE GENOMIC DNA]</scope>
    <source>
        <strain evidence="2 3">ATCC 38327</strain>
    </source>
</reference>
<feature type="region of interest" description="Disordered" evidence="1">
    <location>
        <begin position="1"/>
        <end position="46"/>
    </location>
</feature>
<feature type="compositionally biased region" description="Pro residues" evidence="1">
    <location>
        <begin position="339"/>
        <end position="351"/>
    </location>
</feature>
<organism evidence="2 3">
    <name type="scientific">Allomyces macrogynus (strain ATCC 38327)</name>
    <name type="common">Allomyces javanicus var. macrogynus</name>
    <dbReference type="NCBI Taxonomy" id="578462"/>
    <lineage>
        <taxon>Eukaryota</taxon>
        <taxon>Fungi</taxon>
        <taxon>Fungi incertae sedis</taxon>
        <taxon>Blastocladiomycota</taxon>
        <taxon>Blastocladiomycetes</taxon>
        <taxon>Blastocladiales</taxon>
        <taxon>Blastocladiaceae</taxon>
        <taxon>Allomyces</taxon>
    </lineage>
</organism>
<sequence length="752" mass="79745">MAPDGSASATRRRSQWGAPTASTTTASSAPPARSVPHSQQPPTRRLRSTMSLPAIAVATAIAHSAEPCAQPPPAASGPANSGTPDPHIARLAAAAHIARLADLHNLPHVSAALATDVPDLASSRANHARLAHAIADGRFADAVRLVESAAPSTETRSVVDLLRTMQWRELRDAGREDAARAVADTVHDRERIRSGKVPRVEEVWRAVRAYGARGGGGVEAEGWVPLLARWFWHYDDVSGEAVDRWSGVKGPIVLPRADSGTVAVDHAQVRESNGKVNEASPAPSWTASPASSAASSRQSSGGKSGSGPASSWLTDLTSSSNEVAAAPATRSATADPLTFPTPDPNALPPIEPLASWTAGQPPTLSWIDHHGPFHAPVRFFDVTEHDGSDIAALILDSSVLSTTTSTISTHAPAAAATADRRIYLWDLTHHRLLPHLTLPSTKPVSYLSFLPADAGLGAYLVAADLDFAVHVWHWPTGARTTFKKWHRRIIHQVTYVPLRAPLHLASCSGDHSMRVWAPEDAGGRAAASVHANQPFLSVCFVGSSADSQILVAAQAYALRLYKSRTLTHLHTFHVADLKMHRTPIHHLAAYPTSRATAHTRWTHPDGTPFGPNPPNWVILAAGPTILIFDVDLGAVRAHLASRDLDRRTEAARAVAERMGGSGGLAGVLQPPLRPRVSPCGTFVYVAGGAAGVGEVVVWRCVSGKWERVRRRPGGGDEGGGVSAVPHVAWIRNDRVYACGVAEKSVVVAWAVG</sequence>
<dbReference type="InterPro" id="IPR015943">
    <property type="entry name" value="WD40/YVTN_repeat-like_dom_sf"/>
</dbReference>
<name>A0A0L0RV25_ALLM3</name>
<dbReference type="AlphaFoldDB" id="A0A0L0RV25"/>
<dbReference type="Gene3D" id="2.130.10.10">
    <property type="entry name" value="YVTN repeat-like/Quinoprotein amine dehydrogenase"/>
    <property type="match status" value="1"/>
</dbReference>
<gene>
    <name evidence="2" type="ORF">AMAG_00143</name>
</gene>
<feature type="compositionally biased region" description="Polar residues" evidence="1">
    <location>
        <begin position="312"/>
        <end position="322"/>
    </location>
</feature>
<protein>
    <submittedName>
        <fullName evidence="2">Uncharacterized protein</fullName>
    </submittedName>
</protein>
<evidence type="ECO:0000313" key="2">
    <source>
        <dbReference type="EMBL" id="KNE54143.1"/>
    </source>
</evidence>
<accession>A0A0L0RV25</accession>
<dbReference type="VEuPathDB" id="FungiDB:AMAG_00143"/>
<dbReference type="SUPFAM" id="SSF50978">
    <property type="entry name" value="WD40 repeat-like"/>
    <property type="match status" value="1"/>
</dbReference>
<dbReference type="eggNOG" id="ENOG502SRVE">
    <property type="taxonomic scope" value="Eukaryota"/>
</dbReference>
<feature type="compositionally biased region" description="Low complexity" evidence="1">
    <location>
        <begin position="18"/>
        <end position="32"/>
    </location>
</feature>
<feature type="region of interest" description="Disordered" evidence="1">
    <location>
        <begin position="267"/>
        <end position="354"/>
    </location>
</feature>
<dbReference type="Proteomes" id="UP000054350">
    <property type="component" value="Unassembled WGS sequence"/>
</dbReference>
<dbReference type="OrthoDB" id="5582847at2759"/>
<dbReference type="InterPro" id="IPR036322">
    <property type="entry name" value="WD40_repeat_dom_sf"/>
</dbReference>
<feature type="compositionally biased region" description="Low complexity" evidence="1">
    <location>
        <begin position="279"/>
        <end position="311"/>
    </location>
</feature>
<feature type="region of interest" description="Disordered" evidence="1">
    <location>
        <begin position="67"/>
        <end position="86"/>
    </location>
</feature>
<evidence type="ECO:0000313" key="3">
    <source>
        <dbReference type="Proteomes" id="UP000054350"/>
    </source>
</evidence>
<dbReference type="EMBL" id="GG745328">
    <property type="protein sequence ID" value="KNE54143.1"/>
    <property type="molecule type" value="Genomic_DNA"/>
</dbReference>